<sequence length="333" mass="37278">MTTDKSGLDSLPSSSRVTERLVQTAYEIAHDKATIEDAIFQHSVLCQTFLPYRNPGDGVRVWQQKQGHVSLAVQAGGAFNQNGIMEDIGLPYGTKARLILAHINSEAIKSQSRIIDVEGSMSAFIKRIGLSLDGRTIREVKEQLRRLSTAKLSLGFSNGVRGMQYDLQIINAFDLWFPKNEKQRVLWPSRVQLNEDYFQSLMHHAIPLDERALAALSHNAMALDIYSWLAQRLHRIGPKDVQFVSWESIKLQFGQGYDRMNDFKKIFRKTLSVVRTQYYASQIEEIPNKGFNLRLSPPPVPHKVLVPGAGKQSLPGPASPQSPDPGPPPLPGQ</sequence>
<evidence type="ECO:0000256" key="1">
    <source>
        <dbReference type="SAM" id="MobiDB-lite"/>
    </source>
</evidence>
<dbReference type="EMBL" id="JAFMYW010000015">
    <property type="protein sequence ID" value="MBO0952887.1"/>
    <property type="molecule type" value="Genomic_DNA"/>
</dbReference>
<reference evidence="2 3" key="1">
    <citation type="submission" date="2021-03" db="EMBL/GenBank/DDBJ databases">
        <title>Fibrella sp. HMF5405 genome sequencing and assembly.</title>
        <authorList>
            <person name="Kang H."/>
            <person name="Kim H."/>
            <person name="Bae S."/>
            <person name="Joh K."/>
        </authorList>
    </citation>
    <scope>NUCLEOTIDE SEQUENCE [LARGE SCALE GENOMIC DNA]</scope>
    <source>
        <strain evidence="2 3">HMF5405</strain>
    </source>
</reference>
<gene>
    <name evidence="2" type="ORF">J2I46_30210</name>
</gene>
<dbReference type="RefSeq" id="WP_207332840.1">
    <property type="nucleotide sequence ID" value="NZ_JAFMYW010000015.1"/>
</dbReference>
<evidence type="ECO:0008006" key="4">
    <source>
        <dbReference type="Google" id="ProtNLM"/>
    </source>
</evidence>
<protein>
    <recommendedName>
        <fullName evidence="4">Plasmid encoded RepA protein</fullName>
    </recommendedName>
</protein>
<accession>A0ABS3JS96</accession>
<dbReference type="Pfam" id="PF04796">
    <property type="entry name" value="RepA_C"/>
    <property type="match status" value="1"/>
</dbReference>
<name>A0ABS3JS96_9BACT</name>
<dbReference type="InterPro" id="IPR006881">
    <property type="entry name" value="RepA_C"/>
</dbReference>
<keyword evidence="3" id="KW-1185">Reference proteome</keyword>
<evidence type="ECO:0000313" key="3">
    <source>
        <dbReference type="Proteomes" id="UP000664628"/>
    </source>
</evidence>
<evidence type="ECO:0000313" key="2">
    <source>
        <dbReference type="EMBL" id="MBO0952887.1"/>
    </source>
</evidence>
<organism evidence="2 3">
    <name type="scientific">Fibrella forsythiae</name>
    <dbReference type="NCBI Taxonomy" id="2817061"/>
    <lineage>
        <taxon>Bacteria</taxon>
        <taxon>Pseudomonadati</taxon>
        <taxon>Bacteroidota</taxon>
        <taxon>Cytophagia</taxon>
        <taxon>Cytophagales</taxon>
        <taxon>Spirosomataceae</taxon>
        <taxon>Fibrella</taxon>
    </lineage>
</organism>
<comment type="caution">
    <text evidence="2">The sequence shown here is derived from an EMBL/GenBank/DDBJ whole genome shotgun (WGS) entry which is preliminary data.</text>
</comment>
<proteinExistence type="predicted"/>
<feature type="region of interest" description="Disordered" evidence="1">
    <location>
        <begin position="302"/>
        <end position="333"/>
    </location>
</feature>
<dbReference type="Proteomes" id="UP000664628">
    <property type="component" value="Unassembled WGS sequence"/>
</dbReference>
<feature type="compositionally biased region" description="Pro residues" evidence="1">
    <location>
        <begin position="317"/>
        <end position="333"/>
    </location>
</feature>